<dbReference type="Proteomes" id="UP000197277">
    <property type="component" value="Unassembled WGS sequence"/>
</dbReference>
<dbReference type="OrthoDB" id="877223at2"/>
<feature type="compositionally biased region" description="Low complexity" evidence="1">
    <location>
        <begin position="31"/>
        <end position="42"/>
    </location>
</feature>
<comment type="caution">
    <text evidence="3">The sequence shown here is derived from an EMBL/GenBank/DDBJ whole genome shotgun (WGS) entry which is preliminary data.</text>
</comment>
<evidence type="ECO:0000256" key="2">
    <source>
        <dbReference type="SAM" id="SignalP"/>
    </source>
</evidence>
<evidence type="ECO:0000256" key="1">
    <source>
        <dbReference type="SAM" id="MobiDB-lite"/>
    </source>
</evidence>
<dbReference type="InterPro" id="IPR028994">
    <property type="entry name" value="Integrin_alpha_N"/>
</dbReference>
<evidence type="ECO:0000313" key="3">
    <source>
        <dbReference type="EMBL" id="OWP62642.1"/>
    </source>
</evidence>
<sequence length="204" mass="21806">MRTSSLSRLLFATGVAAATLTACDSTRQVASESSSSPLPSTPAIDEGDVSFNQEVTQGDRRFEVKTFGSQDPRVVSIRVYKGQSLTADPLRTSVVGAVTGVKSGDLNGNGQPELYVMTDNRKANGGLYAFEFSDNGYKPISMPGTPAGQAGMGYDGQDMYQISGNKLMRMFPVTGDSVKTSRTVEYTLDPSGRLMMGQSMDAQR</sequence>
<keyword evidence="4" id="KW-1185">Reference proteome</keyword>
<proteinExistence type="predicted"/>
<evidence type="ECO:0000313" key="4">
    <source>
        <dbReference type="Proteomes" id="UP000197277"/>
    </source>
</evidence>
<keyword evidence="2" id="KW-0732">Signal</keyword>
<dbReference type="PROSITE" id="PS51257">
    <property type="entry name" value="PROKAR_LIPOPROTEIN"/>
    <property type="match status" value="1"/>
</dbReference>
<feature type="chain" id="PRO_5013009705" evidence="2">
    <location>
        <begin position="18"/>
        <end position="204"/>
    </location>
</feature>
<dbReference type="AlphaFoldDB" id="A0A246FJC5"/>
<name>A0A246FJC5_9BACT</name>
<feature type="region of interest" description="Disordered" evidence="1">
    <location>
        <begin position="28"/>
        <end position="48"/>
    </location>
</feature>
<dbReference type="RefSeq" id="WP_088464980.1">
    <property type="nucleotide sequence ID" value="NZ_NIRR01000022.1"/>
</dbReference>
<protein>
    <submittedName>
        <fullName evidence="3">Uncharacterized protein</fullName>
    </submittedName>
</protein>
<feature type="signal peptide" evidence="2">
    <location>
        <begin position="1"/>
        <end position="17"/>
    </location>
</feature>
<dbReference type="SUPFAM" id="SSF69318">
    <property type="entry name" value="Integrin alpha N-terminal domain"/>
    <property type="match status" value="1"/>
</dbReference>
<dbReference type="EMBL" id="NIRR01000022">
    <property type="protein sequence ID" value="OWP62642.1"/>
    <property type="molecule type" value="Genomic_DNA"/>
</dbReference>
<reference evidence="3 4" key="1">
    <citation type="submission" date="2017-06" db="EMBL/GenBank/DDBJ databases">
        <title>Hymenobacter amundsenii sp. nov. isolated from regoliths in Antarctica.</title>
        <authorList>
            <person name="Sedlacek I."/>
            <person name="Kralova S."/>
            <person name="Pantucek R."/>
            <person name="Svec P."/>
            <person name="Holochova P."/>
            <person name="Stankova E."/>
            <person name="Vrbovska V."/>
            <person name="Busse H.-J."/>
        </authorList>
    </citation>
    <scope>NUCLEOTIDE SEQUENCE [LARGE SCALE GENOMIC DNA]</scope>
    <source>
        <strain evidence="3 4">CCM 8682</strain>
    </source>
</reference>
<gene>
    <name evidence="3" type="ORF">CDA63_13465</name>
</gene>
<accession>A0A246FJC5</accession>
<organism evidence="3 4">
    <name type="scientific">Hymenobacter amundsenii</name>
    <dbReference type="NCBI Taxonomy" id="2006685"/>
    <lineage>
        <taxon>Bacteria</taxon>
        <taxon>Pseudomonadati</taxon>
        <taxon>Bacteroidota</taxon>
        <taxon>Cytophagia</taxon>
        <taxon>Cytophagales</taxon>
        <taxon>Hymenobacteraceae</taxon>
        <taxon>Hymenobacter</taxon>
    </lineage>
</organism>